<dbReference type="SUPFAM" id="SSF52058">
    <property type="entry name" value="L domain-like"/>
    <property type="match status" value="1"/>
</dbReference>
<protein>
    <recommendedName>
        <fullName evidence="3">Disease resistance R13L4/SHOC-2-like LRR domain-containing protein</fullName>
    </recommendedName>
</protein>
<feature type="compositionally biased region" description="Acidic residues" evidence="2">
    <location>
        <begin position="348"/>
        <end position="398"/>
    </location>
</feature>
<feature type="region of interest" description="Disordered" evidence="2">
    <location>
        <begin position="343"/>
        <end position="398"/>
    </location>
</feature>
<gene>
    <name evidence="4" type="ORF">EUGRSUZ_J02727</name>
</gene>
<dbReference type="Pfam" id="PF23598">
    <property type="entry name" value="LRR_14"/>
    <property type="match status" value="1"/>
</dbReference>
<organism evidence="4">
    <name type="scientific">Eucalyptus grandis</name>
    <name type="common">Flooded gum</name>
    <dbReference type="NCBI Taxonomy" id="71139"/>
    <lineage>
        <taxon>Eukaryota</taxon>
        <taxon>Viridiplantae</taxon>
        <taxon>Streptophyta</taxon>
        <taxon>Embryophyta</taxon>
        <taxon>Tracheophyta</taxon>
        <taxon>Spermatophyta</taxon>
        <taxon>Magnoliopsida</taxon>
        <taxon>eudicotyledons</taxon>
        <taxon>Gunneridae</taxon>
        <taxon>Pentapetalae</taxon>
        <taxon>rosids</taxon>
        <taxon>malvids</taxon>
        <taxon>Myrtales</taxon>
        <taxon>Myrtaceae</taxon>
        <taxon>Myrtoideae</taxon>
        <taxon>Eucalypteae</taxon>
        <taxon>Eucalyptus</taxon>
    </lineage>
</organism>
<evidence type="ECO:0000313" key="4">
    <source>
        <dbReference type="EMBL" id="KCW53476.1"/>
    </source>
</evidence>
<dbReference type="EMBL" id="KK198762">
    <property type="protein sequence ID" value="KCW53476.1"/>
    <property type="molecule type" value="Genomic_DNA"/>
</dbReference>
<dbReference type="InterPro" id="IPR055414">
    <property type="entry name" value="LRR_R13L4/SHOC2-like"/>
</dbReference>
<dbReference type="PANTHER" id="PTHR47186:SF50">
    <property type="entry name" value="FBD DOMAIN-CONTAINING PROTEIN"/>
    <property type="match status" value="1"/>
</dbReference>
<dbReference type="AlphaFoldDB" id="A0A059AIK6"/>
<dbReference type="Gene3D" id="3.80.10.10">
    <property type="entry name" value="Ribonuclease Inhibitor"/>
    <property type="match status" value="1"/>
</dbReference>
<dbReference type="eggNOG" id="KOG4658">
    <property type="taxonomic scope" value="Eukaryota"/>
</dbReference>
<dbReference type="PANTHER" id="PTHR47186">
    <property type="entry name" value="LEUCINE-RICH REPEAT-CONTAINING PROTEIN 57"/>
    <property type="match status" value="1"/>
</dbReference>
<dbReference type="InParanoid" id="A0A059AIK6"/>
<dbReference type="Gramene" id="KCW53476">
    <property type="protein sequence ID" value="KCW53476"/>
    <property type="gene ID" value="EUGRSUZ_J02727"/>
</dbReference>
<name>A0A059AIK6_EUCGR</name>
<evidence type="ECO:0000256" key="2">
    <source>
        <dbReference type="SAM" id="MobiDB-lite"/>
    </source>
</evidence>
<dbReference type="InterPro" id="IPR032675">
    <property type="entry name" value="LRR_dom_sf"/>
</dbReference>
<proteinExistence type="predicted"/>
<accession>A0A059AIK6</accession>
<sequence length="398" mass="44892">MKLGTRAGEIVALLKPLVRKRDSSLLRVLDLEGVYKPLLPEELGNILPNLKYLGLRWTLLERLPKSVARLSHLETLDLKYTDISNLPKSILEAENLRHLHMTNVDLDDSVRPLLDLKKLFSNIQTIWGLVINNDGSPMLEVLGKLTSLIKLALTCKVQGEWASIQPILNLEMLKSLRLKLGGSSSNKMGDMSRLNSLSNLYLEGVLHMESLLESHIPPNLKVLTLSMLNLKEDPMGVLGKLKCLTTLRLFADSYCGQILSVSEGTFPSLCVLKLWNLKELTTWTIQGNAMPCLADLEIKDCEELKTIKGLCKIKTLEIITLVRVLDELERSVRKKKLNVPIIAKPEEQSDEEDMQSDEEDTQSDEEDVQSDEEDTNEEKDQDGYSEEDDDDIKDDNDC</sequence>
<evidence type="ECO:0000256" key="1">
    <source>
        <dbReference type="ARBA" id="ARBA00022737"/>
    </source>
</evidence>
<dbReference type="OMA" id="WICGSHE"/>
<evidence type="ECO:0000259" key="3">
    <source>
        <dbReference type="Pfam" id="PF23598"/>
    </source>
</evidence>
<keyword evidence="1" id="KW-0677">Repeat</keyword>
<reference evidence="4" key="1">
    <citation type="submission" date="2013-07" db="EMBL/GenBank/DDBJ databases">
        <title>The genome of Eucalyptus grandis.</title>
        <authorList>
            <person name="Schmutz J."/>
            <person name="Hayes R."/>
            <person name="Myburg A."/>
            <person name="Tuskan G."/>
            <person name="Grattapaglia D."/>
            <person name="Rokhsar D.S."/>
        </authorList>
    </citation>
    <scope>NUCLEOTIDE SEQUENCE</scope>
    <source>
        <tissue evidence="4">Leaf extractions</tissue>
    </source>
</reference>
<feature type="domain" description="Disease resistance R13L4/SHOC-2-like LRR" evidence="3">
    <location>
        <begin position="24"/>
        <end position="320"/>
    </location>
</feature>